<dbReference type="PRINTS" id="PR00080">
    <property type="entry name" value="SDRFAMILY"/>
</dbReference>
<organism evidence="4 5">
    <name type="scientific">Shimia aestuarii</name>
    <dbReference type="NCBI Taxonomy" id="254406"/>
    <lineage>
        <taxon>Bacteria</taxon>
        <taxon>Pseudomonadati</taxon>
        <taxon>Pseudomonadota</taxon>
        <taxon>Alphaproteobacteria</taxon>
        <taxon>Rhodobacterales</taxon>
        <taxon>Roseobacteraceae</taxon>
    </lineage>
</organism>
<comment type="similarity">
    <text evidence="1">Belongs to the short-chain dehydrogenases/reductases (SDR) family.</text>
</comment>
<dbReference type="SMART" id="SM00822">
    <property type="entry name" value="PKS_KR"/>
    <property type="match status" value="1"/>
</dbReference>
<gene>
    <name evidence="4" type="ORF">SAMN04488042_1197</name>
</gene>
<keyword evidence="2" id="KW-0560">Oxidoreductase</keyword>
<dbReference type="FunFam" id="3.40.50.720:FF:000084">
    <property type="entry name" value="Short-chain dehydrogenase reductase"/>
    <property type="match status" value="1"/>
</dbReference>
<evidence type="ECO:0000259" key="3">
    <source>
        <dbReference type="SMART" id="SM00822"/>
    </source>
</evidence>
<dbReference type="InterPro" id="IPR020904">
    <property type="entry name" value="Sc_DH/Rdtase_CS"/>
</dbReference>
<dbReference type="Gene3D" id="3.40.50.720">
    <property type="entry name" value="NAD(P)-binding Rossmann-like Domain"/>
    <property type="match status" value="1"/>
</dbReference>
<dbReference type="InterPro" id="IPR057326">
    <property type="entry name" value="KR_dom"/>
</dbReference>
<dbReference type="PROSITE" id="PS00061">
    <property type="entry name" value="ADH_SHORT"/>
    <property type="match status" value="1"/>
</dbReference>
<dbReference type="OrthoDB" id="9792355at2"/>
<dbReference type="STRING" id="254406.SAMN04488042_1197"/>
<reference evidence="4 5" key="1">
    <citation type="submission" date="2016-10" db="EMBL/GenBank/DDBJ databases">
        <authorList>
            <person name="de Groot N.N."/>
        </authorList>
    </citation>
    <scope>NUCLEOTIDE SEQUENCE [LARGE SCALE GENOMIC DNA]</scope>
    <source>
        <strain evidence="4 5">DSM 15283</strain>
    </source>
</reference>
<evidence type="ECO:0000256" key="1">
    <source>
        <dbReference type="ARBA" id="ARBA00006484"/>
    </source>
</evidence>
<dbReference type="EMBL" id="FOTQ01000019">
    <property type="protein sequence ID" value="SFM78337.1"/>
    <property type="molecule type" value="Genomic_DNA"/>
</dbReference>
<keyword evidence="5" id="KW-1185">Reference proteome</keyword>
<dbReference type="RefSeq" id="WP_093097130.1">
    <property type="nucleotide sequence ID" value="NZ_FOTQ01000019.1"/>
</dbReference>
<dbReference type="AlphaFoldDB" id="A0A1I4TP45"/>
<evidence type="ECO:0000313" key="4">
    <source>
        <dbReference type="EMBL" id="SFM78337.1"/>
    </source>
</evidence>
<dbReference type="Proteomes" id="UP000199144">
    <property type="component" value="Unassembled WGS sequence"/>
</dbReference>
<dbReference type="InterPro" id="IPR036291">
    <property type="entry name" value="NAD(P)-bd_dom_sf"/>
</dbReference>
<dbReference type="SUPFAM" id="SSF51735">
    <property type="entry name" value="NAD(P)-binding Rossmann-fold domains"/>
    <property type="match status" value="1"/>
</dbReference>
<proteinExistence type="inferred from homology"/>
<dbReference type="PANTHER" id="PTHR42760">
    <property type="entry name" value="SHORT-CHAIN DEHYDROGENASES/REDUCTASES FAMILY MEMBER"/>
    <property type="match status" value="1"/>
</dbReference>
<evidence type="ECO:0000313" key="5">
    <source>
        <dbReference type="Proteomes" id="UP000199144"/>
    </source>
</evidence>
<dbReference type="GO" id="GO:0016616">
    <property type="term" value="F:oxidoreductase activity, acting on the CH-OH group of donors, NAD or NADP as acceptor"/>
    <property type="evidence" value="ECO:0007669"/>
    <property type="project" value="TreeGrafter"/>
</dbReference>
<protein>
    <submittedName>
        <fullName evidence="4">NAD(P)-dependent dehydrogenase, short-chain alcohol dehydrogenase family</fullName>
    </submittedName>
</protein>
<feature type="domain" description="Ketoreductase" evidence="3">
    <location>
        <begin position="3"/>
        <end position="190"/>
    </location>
</feature>
<accession>A0A1I4TP45</accession>
<dbReference type="Pfam" id="PF13561">
    <property type="entry name" value="adh_short_C2"/>
    <property type="match status" value="1"/>
</dbReference>
<evidence type="ECO:0000256" key="2">
    <source>
        <dbReference type="ARBA" id="ARBA00023002"/>
    </source>
</evidence>
<dbReference type="InterPro" id="IPR002347">
    <property type="entry name" value="SDR_fam"/>
</dbReference>
<dbReference type="PRINTS" id="PR00081">
    <property type="entry name" value="GDHRDH"/>
</dbReference>
<dbReference type="PANTHER" id="PTHR42760:SF133">
    <property type="entry name" value="3-OXOACYL-[ACYL-CARRIER-PROTEIN] REDUCTASE"/>
    <property type="match status" value="1"/>
</dbReference>
<name>A0A1I4TP45_9RHOB</name>
<sequence length="259" mass="27560">MSKTTIVTGAARGIGRAIVETLVREGHNVVATDLRSDDMASFDGPGAQLNLQQDVCDPARWDGVFAEASEAFGPVTGLVNNAGIGALLPLLETTEEDWRRMIAVNLDSVFFGSKTAVGHMKAHGLPSSIVSLSSIAGFRGSLGSTSYCASKGGVRLFGKAVAVECATLGMNIRSNTVHPGYIETGIWDENEHNVLTRKLDQAARERSLTVAELLAKREVPMKRPGNPQEVAEMVAFLLSDRASYITGQEFVVDGGKLAV</sequence>